<comment type="similarity">
    <text evidence="2">Belongs to the ABC transporter superfamily. Drug exporter-2 (TC 3.A.1.117) family.</text>
</comment>
<dbReference type="STRING" id="371042.NG99_25635"/>
<gene>
    <name evidence="11" type="primary">lsrA</name>
    <name evidence="13" type="ORF">NG99_25635</name>
</gene>
<comment type="function">
    <text evidence="8 11">Part of the ABC transporter complex LsrABCD involved in autoinducer 2 (AI-2) import. Responsible for energy coupling to the transport system.</text>
</comment>
<evidence type="ECO:0000256" key="7">
    <source>
        <dbReference type="ARBA" id="ARBA00022840"/>
    </source>
</evidence>
<dbReference type="PANTHER" id="PTHR43790">
    <property type="entry name" value="CARBOHYDRATE TRANSPORT ATP-BINDING PROTEIN MG119-RELATED"/>
    <property type="match status" value="1"/>
</dbReference>
<dbReference type="Gene3D" id="3.40.50.300">
    <property type="entry name" value="P-loop containing nucleotide triphosphate hydrolases"/>
    <property type="match status" value="2"/>
</dbReference>
<dbReference type="CDD" id="cd03215">
    <property type="entry name" value="ABC_Carb_Monos_II"/>
    <property type="match status" value="1"/>
</dbReference>
<dbReference type="CDD" id="cd03216">
    <property type="entry name" value="ABC_Carb_Monos_I"/>
    <property type="match status" value="1"/>
</dbReference>
<evidence type="ECO:0000256" key="4">
    <source>
        <dbReference type="ARBA" id="ARBA00011262"/>
    </source>
</evidence>
<dbReference type="AlphaFoldDB" id="A0A0A3YLP5"/>
<comment type="subcellular location">
    <subcellularLocation>
        <location evidence="1 11">Cell inner membrane</location>
        <topology evidence="1 11">Peripheral membrane protein</topology>
    </subcellularLocation>
</comment>
<keyword evidence="11" id="KW-1278">Translocase</keyword>
<dbReference type="RefSeq" id="WP_034899335.1">
    <property type="nucleotide sequence ID" value="NZ_JRUQ01000097.1"/>
</dbReference>
<keyword evidence="7 11" id="KW-0067">ATP-binding</keyword>
<reference evidence="13 14" key="1">
    <citation type="submission" date="2014-10" db="EMBL/GenBank/DDBJ databases">
        <title>Genome sequence of Erwinia typographi M043b.</title>
        <authorList>
            <person name="Chan K.-G."/>
            <person name="Tan W.-S."/>
        </authorList>
    </citation>
    <scope>NUCLEOTIDE SEQUENCE [LARGE SCALE GENOMIC DNA]</scope>
    <source>
        <strain evidence="13 14">M043b</strain>
    </source>
</reference>
<comment type="subunit">
    <text evidence="4 11">The complex is composed of two ATP-binding proteins (LsrA), two transmembrane proteins (LsrC and LsrD) and a solute-binding protein (LsrB).</text>
</comment>
<evidence type="ECO:0000256" key="6">
    <source>
        <dbReference type="ARBA" id="ARBA00022741"/>
    </source>
</evidence>
<comment type="caution">
    <text evidence="13">The sequence shown here is derived from an EMBL/GenBank/DDBJ whole genome shotgun (WGS) entry which is preliminary data.</text>
</comment>
<keyword evidence="11" id="KW-0813">Transport</keyword>
<dbReference type="EC" id="7.6.2.13" evidence="9 11"/>
<sequence length="497" mass="54267">MSLDLTTKGLSIRQLRKSFDAQEVLKGIDLDLQAGEVHALLGPNGAGKSTLLGCLSGAVTPDSGEMVIGDTAYKHFTPTSAFEAGMASIYQHFQLIGSLSVSDNIFLVNELRTRFGTTRQRAQRNRSVELLESLGVEVDPNSLVEELSVGEQQTVEIARALLKEPSVLILDEPTAALSENEVTALLELVRRLAQDHGLIVIYVTHLLREVLEVADKVTVLRDGNVLWTREINELNLADLVHAISPESSFVRERHSKQIGPPLITLEQYRSSWTGPVDLTLHQGEIVGVFGLLGSGRTDLLEGLAGVKTARGKLTLNQRNILSHSPQKARQQGIVLVASDRKEQSLFGSMSACENLLLPHYSTLSRPWRPLGKEKAIFQRLAKRVSLKPADPHREGANFSGGNAQKLMVGRWMTDIDSSHLLLLDEPTQGVDVGARQELYGLIRDYAAQPEHAVIFASSDPEEIVALADRVIVLVEGEVVSIVDPSIGEEKLIALAHG</sequence>
<proteinExistence type="inferred from homology"/>
<feature type="domain" description="ABC transporter" evidence="12">
    <location>
        <begin position="250"/>
        <end position="494"/>
    </location>
</feature>
<evidence type="ECO:0000313" key="13">
    <source>
        <dbReference type="EMBL" id="KGT86434.1"/>
    </source>
</evidence>
<keyword evidence="6 11" id="KW-0547">Nucleotide-binding</keyword>
<dbReference type="GO" id="GO:0005886">
    <property type="term" value="C:plasma membrane"/>
    <property type="evidence" value="ECO:0007669"/>
    <property type="project" value="UniProtKB-SubCell"/>
</dbReference>
<feature type="domain" description="ABC transporter" evidence="12">
    <location>
        <begin position="10"/>
        <end position="247"/>
    </location>
</feature>
<dbReference type="SUPFAM" id="SSF52540">
    <property type="entry name" value="P-loop containing nucleoside triphosphate hydrolases"/>
    <property type="match status" value="2"/>
</dbReference>
<keyword evidence="11" id="KW-0997">Cell inner membrane</keyword>
<dbReference type="eggNOG" id="COG1129">
    <property type="taxonomic scope" value="Bacteria"/>
</dbReference>
<dbReference type="GO" id="GO:0005524">
    <property type="term" value="F:ATP binding"/>
    <property type="evidence" value="ECO:0007669"/>
    <property type="project" value="UniProtKB-UniRule"/>
</dbReference>
<dbReference type="GO" id="GO:0016887">
    <property type="term" value="F:ATP hydrolysis activity"/>
    <property type="evidence" value="ECO:0007669"/>
    <property type="project" value="InterPro"/>
</dbReference>
<evidence type="ECO:0000256" key="3">
    <source>
        <dbReference type="ARBA" id="ARBA00009404"/>
    </source>
</evidence>
<accession>A0A0A3YLP5</accession>
<dbReference type="EMBL" id="JRUQ01000097">
    <property type="protein sequence ID" value="KGT86434.1"/>
    <property type="molecule type" value="Genomic_DNA"/>
</dbReference>
<dbReference type="InterPro" id="IPR003593">
    <property type="entry name" value="AAA+_ATPase"/>
</dbReference>
<evidence type="ECO:0000256" key="2">
    <source>
        <dbReference type="ARBA" id="ARBA00006526"/>
    </source>
</evidence>
<evidence type="ECO:0000256" key="1">
    <source>
        <dbReference type="ARBA" id="ARBA00004417"/>
    </source>
</evidence>
<evidence type="ECO:0000256" key="5">
    <source>
        <dbReference type="ARBA" id="ARBA00019459"/>
    </source>
</evidence>
<comment type="catalytic activity">
    <reaction evidence="10 11">
        <text>ATP + H2O + (2R,4S)-2-methyl-2,3,3,4-tetrahydroxytetrahydrofuran-[AI-2-binding protein]Side 1 = ADP + phosphate + (2R,4S)-2-methyl-2,3,3,4-tetrahydroxytetrahydrofuranSide 2 + [AI-2-binding protein]Side 1.</text>
        <dbReference type="EC" id="7.6.2.13"/>
    </reaction>
</comment>
<evidence type="ECO:0000259" key="12">
    <source>
        <dbReference type="PROSITE" id="PS50893"/>
    </source>
</evidence>
<dbReference type="SMART" id="SM00382">
    <property type="entry name" value="AAA"/>
    <property type="match status" value="2"/>
</dbReference>
<dbReference type="GO" id="GO:1905887">
    <property type="term" value="P:autoinducer AI-2 transmembrane transport"/>
    <property type="evidence" value="ECO:0007669"/>
    <property type="project" value="UniProtKB-UniRule"/>
</dbReference>
<evidence type="ECO:0000256" key="8">
    <source>
        <dbReference type="ARBA" id="ARBA00023747"/>
    </source>
</evidence>
<comment type="similarity">
    <text evidence="3 11">Belongs to the ABC transporter superfamily. AI-2 autoinducer porter (TC 3.A.1.2.8) family.</text>
</comment>
<dbReference type="Pfam" id="PF00005">
    <property type="entry name" value="ABC_tran"/>
    <property type="match status" value="2"/>
</dbReference>
<evidence type="ECO:0000256" key="10">
    <source>
        <dbReference type="ARBA" id="ARBA00034076"/>
    </source>
</evidence>
<keyword evidence="11" id="KW-0472">Membrane</keyword>
<dbReference type="PROSITE" id="PS50893">
    <property type="entry name" value="ABC_TRANSPORTER_2"/>
    <property type="match status" value="2"/>
</dbReference>
<evidence type="ECO:0000256" key="11">
    <source>
        <dbReference type="RuleBase" id="RU368026"/>
    </source>
</evidence>
<evidence type="ECO:0000256" key="9">
    <source>
        <dbReference type="ARBA" id="ARBA00023798"/>
    </source>
</evidence>
<dbReference type="InterPro" id="IPR027417">
    <property type="entry name" value="P-loop_NTPase"/>
</dbReference>
<dbReference type="PANTHER" id="PTHR43790:SF2">
    <property type="entry name" value="AUTOINDUCER 2 IMPORT ATP-BINDING PROTEIN LSRA"/>
    <property type="match status" value="1"/>
</dbReference>
<protein>
    <recommendedName>
        <fullName evidence="5 11">Autoinducer 2 import ATP-binding protein LsrA</fullName>
        <shortName evidence="11">AI-2 import ATP-binding protein LsrA</shortName>
        <ecNumber evidence="9 11">7.6.2.13</ecNumber>
    </recommendedName>
</protein>
<name>A0A0A3YLP5_9GAMM</name>
<dbReference type="InterPro" id="IPR050107">
    <property type="entry name" value="ABC_carbohydrate_import_ATPase"/>
</dbReference>
<dbReference type="OrthoDB" id="9805029at2"/>
<dbReference type="PROSITE" id="PS00211">
    <property type="entry name" value="ABC_TRANSPORTER_1"/>
    <property type="match status" value="1"/>
</dbReference>
<organism evidence="13 14">
    <name type="scientific">Erwinia typographi</name>
    <dbReference type="NCBI Taxonomy" id="371042"/>
    <lineage>
        <taxon>Bacteria</taxon>
        <taxon>Pseudomonadati</taxon>
        <taxon>Pseudomonadota</taxon>
        <taxon>Gammaproteobacteria</taxon>
        <taxon>Enterobacterales</taxon>
        <taxon>Erwiniaceae</taxon>
        <taxon>Erwinia</taxon>
    </lineage>
</organism>
<keyword evidence="11" id="KW-1003">Cell membrane</keyword>
<dbReference type="InterPro" id="IPR003439">
    <property type="entry name" value="ABC_transporter-like_ATP-bd"/>
</dbReference>
<evidence type="ECO:0000313" key="14">
    <source>
        <dbReference type="Proteomes" id="UP000030351"/>
    </source>
</evidence>
<keyword evidence="14" id="KW-1185">Reference proteome</keyword>
<dbReference type="Proteomes" id="UP000030351">
    <property type="component" value="Unassembled WGS sequence"/>
</dbReference>
<dbReference type="InterPro" id="IPR017871">
    <property type="entry name" value="ABC_transporter-like_CS"/>
</dbReference>